<evidence type="ECO:0000259" key="1">
    <source>
        <dbReference type="SMART" id="SM00278"/>
    </source>
</evidence>
<feature type="domain" description="Helix-hairpin-helix DNA-binding motif class 1" evidence="1">
    <location>
        <begin position="136"/>
        <end position="155"/>
    </location>
</feature>
<dbReference type="InterPro" id="IPR004509">
    <property type="entry name" value="Competence_ComEA_HhH"/>
</dbReference>
<name>A0A833PBD0_ACIBZ</name>
<reference evidence="3" key="1">
    <citation type="journal article" date="2020" name="MBio">
        <title>Horizontal gene transfer to a defensive symbiont with a reduced genome amongst a multipartite beetle microbiome.</title>
        <authorList>
            <person name="Waterworth S.C."/>
            <person name="Florez L.V."/>
            <person name="Rees E.R."/>
            <person name="Hertweck C."/>
            <person name="Kaltenpoth M."/>
            <person name="Kwan J.C."/>
        </authorList>
    </citation>
    <scope>NUCLEOTIDE SEQUENCE [LARGE SCALE GENOMIC DNA]</scope>
</reference>
<comment type="caution">
    <text evidence="2">The sequence shown here is derived from an EMBL/GenBank/DDBJ whole genome shotgun (WGS) entry which is preliminary data.</text>
</comment>
<feature type="domain" description="Helix-hairpin-helix DNA-binding motif class 1" evidence="1">
    <location>
        <begin position="106"/>
        <end position="125"/>
    </location>
</feature>
<dbReference type="GO" id="GO:0015627">
    <property type="term" value="C:type II protein secretion system complex"/>
    <property type="evidence" value="ECO:0007669"/>
    <property type="project" value="TreeGrafter"/>
</dbReference>
<dbReference type="Pfam" id="PF12836">
    <property type="entry name" value="HHH_3"/>
    <property type="match status" value="1"/>
</dbReference>
<dbReference type="GO" id="GO:0015628">
    <property type="term" value="P:protein secretion by the type II secretion system"/>
    <property type="evidence" value="ECO:0007669"/>
    <property type="project" value="TreeGrafter"/>
</dbReference>
<accession>A0A833PBD0</accession>
<dbReference type="InterPro" id="IPR051675">
    <property type="entry name" value="Endo/Exo/Phosphatase_dom_1"/>
</dbReference>
<dbReference type="NCBIfam" id="TIGR00426">
    <property type="entry name" value="competence protein ComEA helix-hairpin-helix repeat region"/>
    <property type="match status" value="1"/>
</dbReference>
<proteinExistence type="predicted"/>
<sequence>MSCIEKLLNYVAELNKYSFFIALSILLLCLPVASQAQQFDRAYLKWKAEQQAQDAQLKKVDDNYYLSRPDTTQISKSSAKDKAKMNLAQSSSQIGSKISLNSATATQLQQLSGVGAKKAQAIIEYRDQYGKFQSIEDLKKVKGIGPALFEKNRSQLGL</sequence>
<protein>
    <recommendedName>
        <fullName evidence="1">Helix-hairpin-helix DNA-binding motif class 1 domain-containing protein</fullName>
    </recommendedName>
</protein>
<gene>
    <name evidence="2" type="ORF">GAK29_02909</name>
</gene>
<evidence type="ECO:0000313" key="2">
    <source>
        <dbReference type="EMBL" id="KAF1023577.1"/>
    </source>
</evidence>
<dbReference type="InterPro" id="IPR010994">
    <property type="entry name" value="RuvA_2-like"/>
</dbReference>
<dbReference type="PANTHER" id="PTHR21180">
    <property type="entry name" value="ENDONUCLEASE/EXONUCLEASE/PHOSPHATASE FAMILY DOMAIN-CONTAINING PROTEIN 1"/>
    <property type="match status" value="1"/>
</dbReference>
<dbReference type="AlphaFoldDB" id="A0A833PBD0"/>
<evidence type="ECO:0000313" key="3">
    <source>
        <dbReference type="Proteomes" id="UP000490535"/>
    </source>
</evidence>
<dbReference type="GO" id="GO:0006281">
    <property type="term" value="P:DNA repair"/>
    <property type="evidence" value="ECO:0007669"/>
    <property type="project" value="InterPro"/>
</dbReference>
<dbReference type="InterPro" id="IPR003583">
    <property type="entry name" value="Hlx-hairpin-Hlx_DNA-bd_motif"/>
</dbReference>
<organism evidence="2 3">
    <name type="scientific">Acinetobacter bereziniae</name>
    <name type="common">Acinetobacter genomosp. 10</name>
    <dbReference type="NCBI Taxonomy" id="106648"/>
    <lineage>
        <taxon>Bacteria</taxon>
        <taxon>Pseudomonadati</taxon>
        <taxon>Pseudomonadota</taxon>
        <taxon>Gammaproteobacteria</taxon>
        <taxon>Moraxellales</taxon>
        <taxon>Moraxellaceae</taxon>
        <taxon>Acinetobacter</taxon>
    </lineage>
</organism>
<dbReference type="Gene3D" id="1.10.150.280">
    <property type="entry name" value="AF1531-like domain"/>
    <property type="match status" value="1"/>
</dbReference>
<dbReference type="SMART" id="SM00278">
    <property type="entry name" value="HhH1"/>
    <property type="match status" value="2"/>
</dbReference>
<dbReference type="SUPFAM" id="SSF47781">
    <property type="entry name" value="RuvA domain 2-like"/>
    <property type="match status" value="1"/>
</dbReference>
<dbReference type="GO" id="GO:0003677">
    <property type="term" value="F:DNA binding"/>
    <property type="evidence" value="ECO:0007669"/>
    <property type="project" value="InterPro"/>
</dbReference>
<dbReference type="EMBL" id="WNDP01000076">
    <property type="protein sequence ID" value="KAF1023577.1"/>
    <property type="molecule type" value="Genomic_DNA"/>
</dbReference>
<dbReference type="PANTHER" id="PTHR21180:SF32">
    <property type="entry name" value="ENDONUCLEASE_EXONUCLEASE_PHOSPHATASE FAMILY DOMAIN-CONTAINING PROTEIN 1"/>
    <property type="match status" value="1"/>
</dbReference>
<dbReference type="Proteomes" id="UP000490535">
    <property type="component" value="Unassembled WGS sequence"/>
</dbReference>